<comment type="similarity">
    <text evidence="1">Belongs to the OSBP family.</text>
</comment>
<feature type="compositionally biased region" description="Polar residues" evidence="3">
    <location>
        <begin position="125"/>
        <end position="134"/>
    </location>
</feature>
<comment type="caution">
    <text evidence="5">The sequence shown here is derived from an EMBL/GenBank/DDBJ whole genome shotgun (WGS) entry which is preliminary data.</text>
</comment>
<feature type="domain" description="Complex 1 LYR protein" evidence="4">
    <location>
        <begin position="9"/>
        <end position="53"/>
    </location>
</feature>
<proteinExistence type="inferred from homology"/>
<feature type="compositionally biased region" description="Acidic residues" evidence="3">
    <location>
        <begin position="1088"/>
        <end position="1103"/>
    </location>
</feature>
<organism evidence="5 6">
    <name type="scientific">Dunaliella salina</name>
    <name type="common">Green alga</name>
    <name type="synonym">Protococcus salinus</name>
    <dbReference type="NCBI Taxonomy" id="3046"/>
    <lineage>
        <taxon>Eukaryota</taxon>
        <taxon>Viridiplantae</taxon>
        <taxon>Chlorophyta</taxon>
        <taxon>core chlorophytes</taxon>
        <taxon>Chlorophyceae</taxon>
        <taxon>CS clade</taxon>
        <taxon>Chlamydomonadales</taxon>
        <taxon>Dunaliellaceae</taxon>
        <taxon>Dunaliella</taxon>
    </lineage>
</organism>
<feature type="region of interest" description="Disordered" evidence="3">
    <location>
        <begin position="80"/>
        <end position="310"/>
    </location>
</feature>
<feature type="compositionally biased region" description="Polar residues" evidence="3">
    <location>
        <begin position="366"/>
        <end position="385"/>
    </location>
</feature>
<feature type="region of interest" description="Disordered" evidence="3">
    <location>
        <begin position="863"/>
        <end position="893"/>
    </location>
</feature>
<keyword evidence="2" id="KW-0597">Phosphoprotein</keyword>
<feature type="compositionally biased region" description="Polar residues" evidence="3">
    <location>
        <begin position="225"/>
        <end position="236"/>
    </location>
</feature>
<dbReference type="InterPro" id="IPR000648">
    <property type="entry name" value="Oxysterol-bd"/>
</dbReference>
<feature type="region of interest" description="Disordered" evidence="3">
    <location>
        <begin position="960"/>
        <end position="1031"/>
    </location>
</feature>
<evidence type="ECO:0000259" key="4">
    <source>
        <dbReference type="Pfam" id="PF05347"/>
    </source>
</evidence>
<feature type="compositionally biased region" description="Polar residues" evidence="3">
    <location>
        <begin position="94"/>
        <end position="103"/>
    </location>
</feature>
<dbReference type="InterPro" id="IPR045294">
    <property type="entry name" value="Complex1_LYR_LYRM1"/>
</dbReference>
<dbReference type="InterPro" id="IPR008011">
    <property type="entry name" value="Complex1_LYR_dom"/>
</dbReference>
<reference evidence="5" key="1">
    <citation type="submission" date="2017-08" db="EMBL/GenBank/DDBJ databases">
        <authorList>
            <person name="Polle J.E."/>
            <person name="Barry K."/>
            <person name="Cushman J."/>
            <person name="Schmutz J."/>
            <person name="Tran D."/>
            <person name="Hathwaick L.T."/>
            <person name="Yim W.C."/>
            <person name="Jenkins J."/>
            <person name="Mckie-Krisberg Z.M."/>
            <person name="Prochnik S."/>
            <person name="Lindquist E."/>
            <person name="Dockter R.B."/>
            <person name="Adam C."/>
            <person name="Molina H."/>
            <person name="Bunkerborg J."/>
            <person name="Jin E."/>
            <person name="Buchheim M."/>
            <person name="Magnuson J."/>
        </authorList>
    </citation>
    <scope>NUCLEOTIDE SEQUENCE</scope>
    <source>
        <strain evidence="5">CCAP 19/18</strain>
    </source>
</reference>
<feature type="compositionally biased region" description="Acidic residues" evidence="3">
    <location>
        <begin position="1019"/>
        <end position="1029"/>
    </location>
</feature>
<evidence type="ECO:0000256" key="1">
    <source>
        <dbReference type="ARBA" id="ARBA00008842"/>
    </source>
</evidence>
<feature type="region of interest" description="Disordered" evidence="3">
    <location>
        <begin position="655"/>
        <end position="743"/>
    </location>
</feature>
<protein>
    <recommendedName>
        <fullName evidence="4">Complex 1 LYR protein domain-containing protein</fullName>
    </recommendedName>
</protein>
<feature type="region of interest" description="Disordered" evidence="3">
    <location>
        <begin position="346"/>
        <end position="449"/>
    </location>
</feature>
<feature type="compositionally biased region" description="Basic residues" evidence="3">
    <location>
        <begin position="961"/>
        <end position="971"/>
    </location>
</feature>
<dbReference type="PANTHER" id="PTHR10972">
    <property type="entry name" value="OXYSTEROL-BINDING PROTEIN-RELATED"/>
    <property type="match status" value="1"/>
</dbReference>
<gene>
    <name evidence="5" type="ORF">DUNSADRAFT_15920</name>
</gene>
<dbReference type="Pfam" id="PF05347">
    <property type="entry name" value="Complex1_LYR"/>
    <property type="match status" value="1"/>
</dbReference>
<dbReference type="EMBL" id="MU069506">
    <property type="protein sequence ID" value="KAF5840677.1"/>
    <property type="molecule type" value="Genomic_DNA"/>
</dbReference>
<name>A0ABQ7H1I0_DUNSA</name>
<dbReference type="SUPFAM" id="SSF144000">
    <property type="entry name" value="Oxysterol-binding protein-like"/>
    <property type="match status" value="1"/>
</dbReference>
<dbReference type="Proteomes" id="UP000815325">
    <property type="component" value="Unassembled WGS sequence"/>
</dbReference>
<feature type="compositionally biased region" description="Basic and acidic residues" evidence="3">
    <location>
        <begin position="689"/>
        <end position="700"/>
    </location>
</feature>
<evidence type="ECO:0000313" key="6">
    <source>
        <dbReference type="Proteomes" id="UP000815325"/>
    </source>
</evidence>
<feature type="region of interest" description="Disordered" evidence="3">
    <location>
        <begin position="1057"/>
        <end position="1119"/>
    </location>
</feature>
<feature type="compositionally biased region" description="Basic and acidic residues" evidence="3">
    <location>
        <begin position="721"/>
        <end position="740"/>
    </location>
</feature>
<sequence>MSGLNTRNRALALYRNCLRSARTWQALEPQNTEQEREYIRTESKGAFRAHQSLPPQLALEEIDAGEKRYEYAWHYRIPYPRSGAESPELEDPQQAKSAPNDGTQAPGGSPAGSPPKSSPISIPATQQGVTSGATQQHQLLPQPQQQQQQPQQPQQQPQQQQQQRMVYHRPGASDGATAIAPASKRPMSPSMQDNTLHASMAGHAATQPQLHLNEKKDGHPPSLTPQPSFAGLSSSYDRVMSHPAKLLSKLKIGSKRSTPKAPLPLHPHNNHNSPQLPSSGGAFPKEGGSGGPDVALHHQEPASTASADAVSAFEAHPTAAVAAAEAASSSSRHGSMTSGLARKRSLLSGAPTGQGNLCVEVPPTPNSLQGYSSAQPGHSSSTYHPSPSVGGGPMSAGSASLPSTGPASCRQTRWSLHSPQRNHGFGGHGAGEGDVEEFSPGASQPHNPLAPLLTPFRLMAPVAHKAIAAAKADMKKNWKYTTAHTRGIHAGTGTHSCRPKARSSLLFSQTQDSHVWSISLRDAVLEADESNPRQLKISAPQGEIFLRTIRSADREKWLQCLQNSIEVYKQNQMVVEVLKNKGLLNQGQDADPTAPGSGTPALPLPEVADMDVEQRRRIRYLTAEQLAQVAPFQAEMERQMVELSAKLQGAATGFAEKSEPNVTASKTFSSPPDLLLTGATPRSSLGDDPQERHAQQHQEQPKQQQQQEQQQEASSTKNRKHDAGHLGRQDGAEAHTHRDAAAMAQAAAHDLGLAPVAAAAAGVSTASNPDCCAHAGTGIAGNPGHCAEFSSAQAELLAQGKPPQSQSIQQAYSKLIEAMRCGFHAEAVRTVQLEMENFALNRTVAYLKQQASTRNRALDRIRGSNNSRHDLKADGTPSTPVAKQSWPGSLGAQGINLVREGSGRMMRRASSGRMDDAASVMTADEDAFDVTEAFDEGVDYGILDDDDMDAPDHEDVLVSLPHRRSPHHPSTSRRPSLSAQASPRVASSPGLKRRTHVTGDTCDEEDDEETYAEGHSHEEDGEEEDEEEAEQAKVLNALEVVRQVEYVEKAQNAEGLTDVITTQAPPSKDRMSGVARTSTHENIGDVDGNSEQEDDEEDSDSGEEENRHEPKGVRTRLPMPRPLGKGFSLWSLLKNMIGKDLTRITMPATINEPTSSLQRLCESLEYANLLDRLPSEPNSLDRLMLVSVWNLTCYNSLAQRDGKPFNPLLGETYEWQSPDSTKR</sequence>
<feature type="compositionally biased region" description="Polar residues" evidence="3">
    <location>
        <begin position="397"/>
        <end position="421"/>
    </location>
</feature>
<feature type="compositionally biased region" description="Low complexity" evidence="3">
    <location>
        <begin position="135"/>
        <end position="163"/>
    </location>
</feature>
<evidence type="ECO:0000256" key="3">
    <source>
        <dbReference type="SAM" id="MobiDB-lite"/>
    </source>
</evidence>
<evidence type="ECO:0000313" key="5">
    <source>
        <dbReference type="EMBL" id="KAF5840677.1"/>
    </source>
</evidence>
<accession>A0ABQ7H1I0</accession>
<dbReference type="Pfam" id="PF01237">
    <property type="entry name" value="Oxysterol_BP"/>
    <property type="match status" value="1"/>
</dbReference>
<feature type="compositionally biased region" description="Basic and acidic residues" evidence="3">
    <location>
        <begin position="863"/>
        <end position="873"/>
    </location>
</feature>
<dbReference type="InterPro" id="IPR037239">
    <property type="entry name" value="OSBP_sf"/>
</dbReference>
<evidence type="ECO:0000256" key="2">
    <source>
        <dbReference type="ARBA" id="ARBA00022553"/>
    </source>
</evidence>
<feature type="compositionally biased region" description="Low complexity" evidence="3">
    <location>
        <begin position="701"/>
        <end position="712"/>
    </location>
</feature>
<feature type="compositionally biased region" description="Polar residues" evidence="3">
    <location>
        <begin position="660"/>
        <end position="670"/>
    </location>
</feature>
<dbReference type="PANTHER" id="PTHR10972:SF205">
    <property type="entry name" value="OXYSTEROL-BINDING PROTEIN 1"/>
    <property type="match status" value="1"/>
</dbReference>
<feature type="compositionally biased region" description="Acidic residues" evidence="3">
    <location>
        <begin position="1001"/>
        <end position="1011"/>
    </location>
</feature>
<dbReference type="CDD" id="cd20261">
    <property type="entry name" value="Complex1_LYR_LYRM1"/>
    <property type="match status" value="1"/>
</dbReference>
<keyword evidence="6" id="KW-1185">Reference proteome</keyword>